<evidence type="ECO:0000313" key="2">
    <source>
        <dbReference type="EMBL" id="ORY01485.1"/>
    </source>
</evidence>
<sequence>MFAKSILSLGTLLATCYSVLGKPISVGDPNINHLVVLNSTESFCLFLPSQPGMIIGEHEDDAVVFCTQQNPTAPKAKIFPQGFIQSAHFNQTDSYVQVTGKMNPAAYQLSPNDGGGQFDNRGAPSNSGCAGYTYFVSLLEPNTSKYCIRCCNQKDDCNMGLSVDGCDAVIPGDYS</sequence>
<keyword evidence="3" id="KW-1185">Reference proteome</keyword>
<accession>A0A1Y1YV79</accession>
<dbReference type="InParanoid" id="A0A1Y1YV79"/>
<name>A0A1Y1YV79_9FUNG</name>
<protein>
    <recommendedName>
        <fullName evidence="4">Secreted protein</fullName>
    </recommendedName>
</protein>
<feature type="chain" id="PRO_5012214810" description="Secreted protein" evidence="1">
    <location>
        <begin position="22"/>
        <end position="175"/>
    </location>
</feature>
<proteinExistence type="predicted"/>
<feature type="signal peptide" evidence="1">
    <location>
        <begin position="1"/>
        <end position="21"/>
    </location>
</feature>
<gene>
    <name evidence="2" type="ORF">K493DRAFT_347288</name>
</gene>
<evidence type="ECO:0000313" key="3">
    <source>
        <dbReference type="Proteomes" id="UP000193498"/>
    </source>
</evidence>
<dbReference type="EMBL" id="MCFE01000069">
    <property type="protein sequence ID" value="ORY01485.1"/>
    <property type="molecule type" value="Genomic_DNA"/>
</dbReference>
<dbReference type="Proteomes" id="UP000193498">
    <property type="component" value="Unassembled WGS sequence"/>
</dbReference>
<comment type="caution">
    <text evidence="2">The sequence shown here is derived from an EMBL/GenBank/DDBJ whole genome shotgun (WGS) entry which is preliminary data.</text>
</comment>
<dbReference type="OrthoDB" id="3044029at2759"/>
<reference evidence="2 3" key="1">
    <citation type="submission" date="2016-07" db="EMBL/GenBank/DDBJ databases">
        <title>Pervasive Adenine N6-methylation of Active Genes in Fungi.</title>
        <authorList>
            <consortium name="DOE Joint Genome Institute"/>
            <person name="Mondo S.J."/>
            <person name="Dannebaum R.O."/>
            <person name="Kuo R.C."/>
            <person name="Labutti K."/>
            <person name="Haridas S."/>
            <person name="Kuo A."/>
            <person name="Salamov A."/>
            <person name="Ahrendt S.R."/>
            <person name="Lipzen A."/>
            <person name="Sullivan W."/>
            <person name="Andreopoulos W.B."/>
            <person name="Clum A."/>
            <person name="Lindquist E."/>
            <person name="Daum C."/>
            <person name="Ramamoorthy G.K."/>
            <person name="Gryganskyi A."/>
            <person name="Culley D."/>
            <person name="Magnuson J.K."/>
            <person name="James T.Y."/>
            <person name="O'Malley M.A."/>
            <person name="Stajich J.E."/>
            <person name="Spatafora J.W."/>
            <person name="Visel A."/>
            <person name="Grigoriev I.V."/>
        </authorList>
    </citation>
    <scope>NUCLEOTIDE SEQUENCE [LARGE SCALE GENOMIC DNA]</scope>
    <source>
        <strain evidence="2 3">CBS 931.73</strain>
    </source>
</reference>
<organism evidence="2 3">
    <name type="scientific">Basidiobolus meristosporus CBS 931.73</name>
    <dbReference type="NCBI Taxonomy" id="1314790"/>
    <lineage>
        <taxon>Eukaryota</taxon>
        <taxon>Fungi</taxon>
        <taxon>Fungi incertae sedis</taxon>
        <taxon>Zoopagomycota</taxon>
        <taxon>Entomophthoromycotina</taxon>
        <taxon>Basidiobolomycetes</taxon>
        <taxon>Basidiobolales</taxon>
        <taxon>Basidiobolaceae</taxon>
        <taxon>Basidiobolus</taxon>
    </lineage>
</organism>
<dbReference type="AlphaFoldDB" id="A0A1Y1YV79"/>
<evidence type="ECO:0008006" key="4">
    <source>
        <dbReference type="Google" id="ProtNLM"/>
    </source>
</evidence>
<dbReference type="STRING" id="1314790.A0A1Y1YV79"/>
<keyword evidence="1" id="KW-0732">Signal</keyword>
<evidence type="ECO:0000256" key="1">
    <source>
        <dbReference type="SAM" id="SignalP"/>
    </source>
</evidence>